<evidence type="ECO:0000256" key="9">
    <source>
        <dbReference type="ARBA" id="ARBA00069174"/>
    </source>
</evidence>
<evidence type="ECO:0000256" key="7">
    <source>
        <dbReference type="ARBA" id="ARBA00049529"/>
    </source>
</evidence>
<sequence length="288" mass="31527">MGMSRLCYLNGEILPLDEARISPMDRGFLFGDGAYEVIPAYDGRPFRLPEHLRRLDQTLEGIRLPNPHSHAEWAAMIARLLEAAGGGDAGVYLQVTRGVPEVRDHAFPLDARPTVFMTVSPLPAPLGPEAGEGASAIRLRDNRWGRCDLKTTALLPNVLLRQEAIEAGADEALLLRDGQLTEGAASNVFVVCNNEVMTPRQSPNLLPGVTRDFVVELLRERGVPCQCSAISADQLARADEIWLTSSTKEVLPVTRLDGEPVGDGRPGAFWRQARTWFDEYKAAFAAGE</sequence>
<evidence type="ECO:0000313" key="13">
    <source>
        <dbReference type="EMBL" id="RLK51583.1"/>
    </source>
</evidence>
<comment type="catalytic activity">
    <reaction evidence="7">
        <text>4-amino-4-deoxychorismate = 4-aminobenzoate + pyruvate + H(+)</text>
        <dbReference type="Rhea" id="RHEA:16201"/>
        <dbReference type="ChEBI" id="CHEBI:15361"/>
        <dbReference type="ChEBI" id="CHEBI:15378"/>
        <dbReference type="ChEBI" id="CHEBI:17836"/>
        <dbReference type="ChEBI" id="CHEBI:58406"/>
        <dbReference type="EC" id="4.1.3.38"/>
    </reaction>
</comment>
<evidence type="ECO:0000313" key="14">
    <source>
        <dbReference type="Proteomes" id="UP000275461"/>
    </source>
</evidence>
<evidence type="ECO:0000256" key="4">
    <source>
        <dbReference type="ARBA" id="ARBA00022909"/>
    </source>
</evidence>
<organism evidence="13 14">
    <name type="scientific">Alkalispirillum mobile</name>
    <dbReference type="NCBI Taxonomy" id="85925"/>
    <lineage>
        <taxon>Bacteria</taxon>
        <taxon>Pseudomonadati</taxon>
        <taxon>Pseudomonadota</taxon>
        <taxon>Gammaproteobacteria</taxon>
        <taxon>Chromatiales</taxon>
        <taxon>Ectothiorhodospiraceae</taxon>
        <taxon>Alkalispirillum</taxon>
    </lineage>
</organism>
<evidence type="ECO:0000256" key="3">
    <source>
        <dbReference type="ARBA" id="ARBA00022898"/>
    </source>
</evidence>
<proteinExistence type="inferred from homology"/>
<evidence type="ECO:0000256" key="1">
    <source>
        <dbReference type="ARBA" id="ARBA00001933"/>
    </source>
</evidence>
<dbReference type="GO" id="GO:0008652">
    <property type="term" value="P:amino acid biosynthetic process"/>
    <property type="evidence" value="ECO:0007669"/>
    <property type="project" value="UniProtKB-ARBA"/>
</dbReference>
<keyword evidence="4" id="KW-0289">Folate biosynthesis</keyword>
<evidence type="ECO:0000256" key="11">
    <source>
        <dbReference type="RuleBase" id="RU004106"/>
    </source>
</evidence>
<comment type="function">
    <text evidence="8">Involved in the biosynthesis of p-aminobenzoate (PABA), a precursor of tetrahydrofolate. Converts 4-amino-4-deoxychorismate into 4-aminobenzoate (PABA) and pyruvate.</text>
</comment>
<comment type="cofactor">
    <cofactor evidence="1 12">
        <name>pyridoxal 5'-phosphate</name>
        <dbReference type="ChEBI" id="CHEBI:597326"/>
    </cofactor>
</comment>
<comment type="pathway">
    <text evidence="5">Cofactor biosynthesis; tetrahydrofolate biosynthesis; 4-aminobenzoate from chorismate: step 2/2.</text>
</comment>
<dbReference type="Gene3D" id="3.20.10.10">
    <property type="entry name" value="D-amino Acid Aminotransferase, subunit A, domain 2"/>
    <property type="match status" value="1"/>
</dbReference>
<accession>A0A498C825</accession>
<dbReference type="InterPro" id="IPR036038">
    <property type="entry name" value="Aminotransferase-like"/>
</dbReference>
<comment type="similarity">
    <text evidence="2 11">Belongs to the class-IV pyridoxal-phosphate-dependent aminotransferase family.</text>
</comment>
<dbReference type="PANTHER" id="PTHR42743:SF10">
    <property type="entry name" value="D-ALANINE AMINOTRANSFERASE"/>
    <property type="match status" value="1"/>
</dbReference>
<dbReference type="EC" id="4.1.3.38" evidence="6"/>
<dbReference type="InterPro" id="IPR043132">
    <property type="entry name" value="BCAT-like_C"/>
</dbReference>
<dbReference type="InterPro" id="IPR001544">
    <property type="entry name" value="Aminotrans_IV"/>
</dbReference>
<dbReference type="Pfam" id="PF01063">
    <property type="entry name" value="Aminotran_4"/>
    <property type="match status" value="1"/>
</dbReference>
<dbReference type="GO" id="GO:0046656">
    <property type="term" value="P:folic acid biosynthetic process"/>
    <property type="evidence" value="ECO:0007669"/>
    <property type="project" value="UniProtKB-KW"/>
</dbReference>
<evidence type="ECO:0000256" key="2">
    <source>
        <dbReference type="ARBA" id="ARBA00009320"/>
    </source>
</evidence>
<evidence type="ECO:0000256" key="8">
    <source>
        <dbReference type="ARBA" id="ARBA00054027"/>
    </source>
</evidence>
<reference evidence="13 14" key="1">
    <citation type="submission" date="2018-10" db="EMBL/GenBank/DDBJ databases">
        <title>Genomic Encyclopedia of Type Strains, Phase IV (KMG-IV): sequencing the most valuable type-strain genomes for metagenomic binning, comparative biology and taxonomic classification.</title>
        <authorList>
            <person name="Goeker M."/>
        </authorList>
    </citation>
    <scope>NUCLEOTIDE SEQUENCE [LARGE SCALE GENOMIC DNA]</scope>
    <source>
        <strain evidence="13 14">DSM 12769</strain>
    </source>
</reference>
<dbReference type="InterPro" id="IPR050571">
    <property type="entry name" value="Class-IV_PLP-Dep_Aminotrnsfr"/>
</dbReference>
<dbReference type="Gene3D" id="3.30.470.10">
    <property type="match status" value="1"/>
</dbReference>
<dbReference type="InterPro" id="IPR018300">
    <property type="entry name" value="Aminotrans_IV_CS"/>
</dbReference>
<dbReference type="SUPFAM" id="SSF56752">
    <property type="entry name" value="D-aminoacid aminotransferase-like PLP-dependent enzymes"/>
    <property type="match status" value="1"/>
</dbReference>
<evidence type="ECO:0000256" key="5">
    <source>
        <dbReference type="ARBA" id="ARBA00035633"/>
    </source>
</evidence>
<dbReference type="PROSITE" id="PS00770">
    <property type="entry name" value="AA_TRANSFER_CLASS_4"/>
    <property type="match status" value="1"/>
</dbReference>
<dbReference type="EMBL" id="RCDA01000001">
    <property type="protein sequence ID" value="RLK51583.1"/>
    <property type="molecule type" value="Genomic_DNA"/>
</dbReference>
<dbReference type="FunFam" id="3.20.10.10:FF:000002">
    <property type="entry name" value="D-alanine aminotransferase"/>
    <property type="match status" value="1"/>
</dbReference>
<dbReference type="PANTHER" id="PTHR42743">
    <property type="entry name" value="AMINO-ACID AMINOTRANSFERASE"/>
    <property type="match status" value="1"/>
</dbReference>
<keyword evidence="14" id="KW-1185">Reference proteome</keyword>
<comment type="caution">
    <text evidence="13">The sequence shown here is derived from an EMBL/GenBank/DDBJ whole genome shotgun (WGS) entry which is preliminary data.</text>
</comment>
<keyword evidence="3 12" id="KW-0663">Pyridoxal phosphate</keyword>
<dbReference type="GO" id="GO:0008696">
    <property type="term" value="F:4-amino-4-deoxychorismate lyase activity"/>
    <property type="evidence" value="ECO:0007669"/>
    <property type="project" value="UniProtKB-EC"/>
</dbReference>
<evidence type="ECO:0000256" key="6">
    <source>
        <dbReference type="ARBA" id="ARBA00035676"/>
    </source>
</evidence>
<evidence type="ECO:0000256" key="10">
    <source>
        <dbReference type="ARBA" id="ARBA00080135"/>
    </source>
</evidence>
<dbReference type="GO" id="GO:0005829">
    <property type="term" value="C:cytosol"/>
    <property type="evidence" value="ECO:0007669"/>
    <property type="project" value="TreeGrafter"/>
</dbReference>
<dbReference type="Proteomes" id="UP000275461">
    <property type="component" value="Unassembled WGS sequence"/>
</dbReference>
<dbReference type="InterPro" id="IPR043131">
    <property type="entry name" value="BCAT-like_N"/>
</dbReference>
<dbReference type="AlphaFoldDB" id="A0A498C825"/>
<evidence type="ECO:0000256" key="12">
    <source>
        <dbReference type="RuleBase" id="RU004516"/>
    </source>
</evidence>
<protein>
    <recommendedName>
        <fullName evidence="9">Aminodeoxychorismate lyase</fullName>
        <ecNumber evidence="6">4.1.3.38</ecNumber>
    </recommendedName>
    <alternativeName>
        <fullName evidence="10">4-amino-4-deoxychorismate lyase</fullName>
    </alternativeName>
</protein>
<gene>
    <name evidence="13" type="ORF">DFR31_1526</name>
</gene>
<name>A0A498C825_9GAMM</name>
<dbReference type="CDD" id="cd01558">
    <property type="entry name" value="D-AAT_like"/>
    <property type="match status" value="1"/>
</dbReference>